<dbReference type="Gene3D" id="3.30.1150.10">
    <property type="match status" value="1"/>
</dbReference>
<keyword evidence="6 11" id="KW-0812">Transmembrane</keyword>
<gene>
    <name evidence="13" type="ORF">EWM57_07495</name>
</gene>
<dbReference type="SUPFAM" id="SSF74653">
    <property type="entry name" value="TolA/TonB C-terminal domain"/>
    <property type="match status" value="1"/>
</dbReference>
<comment type="subcellular location">
    <subcellularLocation>
        <location evidence="1">Cell inner membrane</location>
        <topology evidence="1">Single-pass membrane protein</topology>
        <orientation evidence="1">Periplasmic side</orientation>
    </subcellularLocation>
</comment>
<dbReference type="GO" id="GO:0055085">
    <property type="term" value="P:transmembrane transport"/>
    <property type="evidence" value="ECO:0007669"/>
    <property type="project" value="InterPro"/>
</dbReference>
<organism evidence="13 14">
    <name type="scientific">Hymenobacter persicinus</name>
    <dbReference type="NCBI Taxonomy" id="2025506"/>
    <lineage>
        <taxon>Bacteria</taxon>
        <taxon>Pseudomonadati</taxon>
        <taxon>Bacteroidota</taxon>
        <taxon>Cytophagia</taxon>
        <taxon>Cytophagales</taxon>
        <taxon>Hymenobacteraceae</taxon>
        <taxon>Hymenobacter</taxon>
    </lineage>
</organism>
<evidence type="ECO:0000256" key="4">
    <source>
        <dbReference type="ARBA" id="ARBA00022475"/>
    </source>
</evidence>
<feature type="compositionally biased region" description="Low complexity" evidence="10">
    <location>
        <begin position="170"/>
        <end position="205"/>
    </location>
</feature>
<dbReference type="GO" id="GO:0015031">
    <property type="term" value="P:protein transport"/>
    <property type="evidence" value="ECO:0007669"/>
    <property type="project" value="UniProtKB-KW"/>
</dbReference>
<name>A0A4Q5LDE5_9BACT</name>
<comment type="similarity">
    <text evidence="2">Belongs to the TonB family.</text>
</comment>
<evidence type="ECO:0000256" key="9">
    <source>
        <dbReference type="ARBA" id="ARBA00023136"/>
    </source>
</evidence>
<keyword evidence="8 11" id="KW-1133">Transmembrane helix</keyword>
<evidence type="ECO:0000256" key="3">
    <source>
        <dbReference type="ARBA" id="ARBA00022448"/>
    </source>
</evidence>
<evidence type="ECO:0000256" key="7">
    <source>
        <dbReference type="ARBA" id="ARBA00022927"/>
    </source>
</evidence>
<dbReference type="Gene3D" id="1.10.10.1320">
    <property type="entry name" value="Anti-sigma factor, zinc-finger domain"/>
    <property type="match status" value="1"/>
</dbReference>
<evidence type="ECO:0000256" key="11">
    <source>
        <dbReference type="SAM" id="Phobius"/>
    </source>
</evidence>
<dbReference type="Proteomes" id="UP000294155">
    <property type="component" value="Unassembled WGS sequence"/>
</dbReference>
<protein>
    <submittedName>
        <fullName evidence="13">TonB family protein</fullName>
    </submittedName>
</protein>
<dbReference type="InterPro" id="IPR027383">
    <property type="entry name" value="Znf_put"/>
</dbReference>
<dbReference type="InterPro" id="IPR041916">
    <property type="entry name" value="Anti_sigma_zinc_sf"/>
</dbReference>
<dbReference type="PROSITE" id="PS52015">
    <property type="entry name" value="TONB_CTD"/>
    <property type="match status" value="1"/>
</dbReference>
<evidence type="ECO:0000256" key="1">
    <source>
        <dbReference type="ARBA" id="ARBA00004383"/>
    </source>
</evidence>
<keyword evidence="9 11" id="KW-0472">Membrane</keyword>
<feature type="compositionally biased region" description="Pro residues" evidence="10">
    <location>
        <begin position="146"/>
        <end position="160"/>
    </location>
</feature>
<evidence type="ECO:0000259" key="12">
    <source>
        <dbReference type="PROSITE" id="PS52015"/>
    </source>
</evidence>
<keyword evidence="14" id="KW-1185">Reference proteome</keyword>
<feature type="transmembrane region" description="Helical" evidence="11">
    <location>
        <begin position="93"/>
        <end position="115"/>
    </location>
</feature>
<keyword evidence="5" id="KW-0997">Cell inner membrane</keyword>
<feature type="region of interest" description="Disordered" evidence="10">
    <location>
        <begin position="130"/>
        <end position="205"/>
    </location>
</feature>
<dbReference type="InterPro" id="IPR037682">
    <property type="entry name" value="TonB_C"/>
</dbReference>
<evidence type="ECO:0000256" key="8">
    <source>
        <dbReference type="ARBA" id="ARBA00022989"/>
    </source>
</evidence>
<evidence type="ECO:0000313" key="14">
    <source>
        <dbReference type="Proteomes" id="UP000294155"/>
    </source>
</evidence>
<accession>A0A4Q5LDE5</accession>
<evidence type="ECO:0000256" key="2">
    <source>
        <dbReference type="ARBA" id="ARBA00006555"/>
    </source>
</evidence>
<proteinExistence type="inferred from homology"/>
<feature type="domain" description="TonB C-terminal" evidence="12">
    <location>
        <begin position="286"/>
        <end position="373"/>
    </location>
</feature>
<feature type="region of interest" description="Disordered" evidence="10">
    <location>
        <begin position="264"/>
        <end position="283"/>
    </location>
</feature>
<evidence type="ECO:0000313" key="13">
    <source>
        <dbReference type="EMBL" id="RYU81076.1"/>
    </source>
</evidence>
<keyword evidence="3" id="KW-0813">Transport</keyword>
<keyword evidence="4" id="KW-1003">Cell membrane</keyword>
<feature type="compositionally biased region" description="Low complexity" evidence="10">
    <location>
        <begin position="130"/>
        <end position="145"/>
    </location>
</feature>
<dbReference type="Pfam" id="PF13490">
    <property type="entry name" value="zf-HC2"/>
    <property type="match status" value="1"/>
</dbReference>
<dbReference type="NCBIfam" id="TIGR01352">
    <property type="entry name" value="tonB_Cterm"/>
    <property type="match status" value="1"/>
</dbReference>
<dbReference type="PANTHER" id="PTHR33446">
    <property type="entry name" value="PROTEIN TONB-RELATED"/>
    <property type="match status" value="1"/>
</dbReference>
<evidence type="ECO:0000256" key="5">
    <source>
        <dbReference type="ARBA" id="ARBA00022519"/>
    </source>
</evidence>
<reference evidence="13 14" key="1">
    <citation type="submission" date="2019-02" db="EMBL/GenBank/DDBJ databases">
        <title>Bacterial novel species isolated from soil.</title>
        <authorList>
            <person name="Jung H.-Y."/>
        </authorList>
    </citation>
    <scope>NUCLEOTIDE SEQUENCE [LARGE SCALE GENOMIC DNA]</scope>
    <source>
        <strain evidence="13 14">1-3-3-3</strain>
    </source>
</reference>
<sequence length="373" mass="38461">MRPVNQPPVPPQLPADPAGHLPLPLLRQYVAGTLPAAEQHRVEAHTLDCPRCADVLDGLAVTDAATTDAALTTLQGRLHQRLAEEAAPQRQAVLWRAMAAVLLLLVLSTAAWFGLRTKKLQSESAEVAAARPAPRAAEPAVAVTPEPTPAPAAAPLPAPEPVAGATRSEAPAASAPIAAARPRPSAAPARRGRARPASAVATTTATPENPAAVVAMVEVPQAAVPVPESLSAAPAPAKGRVAMAAAADMDGSVAAKSMKAKAAPETGAARSANLPPAASVRPQPVGGYRSFQDYLHHNNKFRPEPPAKGLDGTVRVKFTVTAAGQLENFQVVRSLRADYDAAAIRLICEGPAWQPGLASGLRADQVVEMSVSF</sequence>
<dbReference type="InterPro" id="IPR006260">
    <property type="entry name" value="TonB/TolA_C"/>
</dbReference>
<keyword evidence="7" id="KW-0653">Protein transport</keyword>
<dbReference type="Pfam" id="PF03544">
    <property type="entry name" value="TonB_C"/>
    <property type="match status" value="1"/>
</dbReference>
<comment type="caution">
    <text evidence="13">The sequence shown here is derived from an EMBL/GenBank/DDBJ whole genome shotgun (WGS) entry which is preliminary data.</text>
</comment>
<evidence type="ECO:0000256" key="10">
    <source>
        <dbReference type="SAM" id="MobiDB-lite"/>
    </source>
</evidence>
<dbReference type="EMBL" id="SEWE01000011">
    <property type="protein sequence ID" value="RYU81076.1"/>
    <property type="molecule type" value="Genomic_DNA"/>
</dbReference>
<dbReference type="OrthoDB" id="1112758at2"/>
<dbReference type="AlphaFoldDB" id="A0A4Q5LDE5"/>
<dbReference type="InterPro" id="IPR051045">
    <property type="entry name" value="TonB-dependent_transducer"/>
</dbReference>
<dbReference type="GO" id="GO:0005886">
    <property type="term" value="C:plasma membrane"/>
    <property type="evidence" value="ECO:0007669"/>
    <property type="project" value="UniProtKB-SubCell"/>
</dbReference>
<evidence type="ECO:0000256" key="6">
    <source>
        <dbReference type="ARBA" id="ARBA00022692"/>
    </source>
</evidence>